<gene>
    <name evidence="2" type="ORF">TNCT_530101</name>
</gene>
<keyword evidence="3" id="KW-1185">Reference proteome</keyword>
<organism evidence="2 3">
    <name type="scientific">Trichonephila clavata</name>
    <name type="common">Joro spider</name>
    <name type="synonym">Nephila clavata</name>
    <dbReference type="NCBI Taxonomy" id="2740835"/>
    <lineage>
        <taxon>Eukaryota</taxon>
        <taxon>Metazoa</taxon>
        <taxon>Ecdysozoa</taxon>
        <taxon>Arthropoda</taxon>
        <taxon>Chelicerata</taxon>
        <taxon>Arachnida</taxon>
        <taxon>Araneae</taxon>
        <taxon>Araneomorphae</taxon>
        <taxon>Entelegynae</taxon>
        <taxon>Araneoidea</taxon>
        <taxon>Nephilidae</taxon>
        <taxon>Trichonephila</taxon>
    </lineage>
</organism>
<feature type="signal peptide" evidence="1">
    <location>
        <begin position="1"/>
        <end position="28"/>
    </location>
</feature>
<dbReference type="Proteomes" id="UP000887116">
    <property type="component" value="Unassembled WGS sequence"/>
</dbReference>
<evidence type="ECO:0000313" key="3">
    <source>
        <dbReference type="Proteomes" id="UP000887116"/>
    </source>
</evidence>
<reference evidence="2" key="1">
    <citation type="submission" date="2020-07" db="EMBL/GenBank/DDBJ databases">
        <title>Multicomponent nature underlies the extraordinary mechanical properties of spider dragline silk.</title>
        <authorList>
            <person name="Kono N."/>
            <person name="Nakamura H."/>
            <person name="Mori M."/>
            <person name="Yoshida Y."/>
            <person name="Ohtoshi R."/>
            <person name="Malay A.D."/>
            <person name="Moran D.A.P."/>
            <person name="Tomita M."/>
            <person name="Numata K."/>
            <person name="Arakawa K."/>
        </authorList>
    </citation>
    <scope>NUCLEOTIDE SEQUENCE</scope>
</reference>
<name>A0A8X6LQF1_TRICU</name>
<accession>A0A8X6LQF1</accession>
<protein>
    <recommendedName>
        <fullName evidence="4">Secreted protein</fullName>
    </recommendedName>
</protein>
<feature type="chain" id="PRO_5036483623" description="Secreted protein" evidence="1">
    <location>
        <begin position="29"/>
        <end position="103"/>
    </location>
</feature>
<sequence>MESFLFRTFGYLLLRSLIAFQLSRPAHQLICYRPDSRGFHLIRQLNCRIQLTEAFYLNQTVKRIAEEFRRKPPCSTRYSAMKSTAVARCHGNIVVTSTFTLNL</sequence>
<dbReference type="EMBL" id="BMAO01007573">
    <property type="protein sequence ID" value="GFR16827.1"/>
    <property type="molecule type" value="Genomic_DNA"/>
</dbReference>
<comment type="caution">
    <text evidence="2">The sequence shown here is derived from an EMBL/GenBank/DDBJ whole genome shotgun (WGS) entry which is preliminary data.</text>
</comment>
<dbReference type="AlphaFoldDB" id="A0A8X6LQF1"/>
<evidence type="ECO:0000313" key="2">
    <source>
        <dbReference type="EMBL" id="GFR16827.1"/>
    </source>
</evidence>
<proteinExistence type="predicted"/>
<keyword evidence="1" id="KW-0732">Signal</keyword>
<evidence type="ECO:0000256" key="1">
    <source>
        <dbReference type="SAM" id="SignalP"/>
    </source>
</evidence>
<evidence type="ECO:0008006" key="4">
    <source>
        <dbReference type="Google" id="ProtNLM"/>
    </source>
</evidence>